<dbReference type="EMBL" id="SSMQ01000004">
    <property type="protein sequence ID" value="TKD12009.1"/>
    <property type="molecule type" value="Genomic_DNA"/>
</dbReference>
<gene>
    <name evidence="3" type="ORF">E8A74_05180</name>
</gene>
<feature type="compositionally biased region" description="Pro residues" evidence="1">
    <location>
        <begin position="39"/>
        <end position="54"/>
    </location>
</feature>
<accession>A0A4U1JHD0</accession>
<comment type="caution">
    <text evidence="3">The sequence shown here is derived from an EMBL/GenBank/DDBJ whole genome shotgun (WGS) entry which is preliminary data.</text>
</comment>
<feature type="signal peptide" evidence="2">
    <location>
        <begin position="1"/>
        <end position="27"/>
    </location>
</feature>
<dbReference type="AlphaFoldDB" id="A0A4U1JHD0"/>
<feature type="chain" id="PRO_5020948343" evidence="2">
    <location>
        <begin position="28"/>
        <end position="988"/>
    </location>
</feature>
<dbReference type="RefSeq" id="WP_136927804.1">
    <property type="nucleotide sequence ID" value="NZ_SSMQ01000004.1"/>
</dbReference>
<feature type="region of interest" description="Disordered" evidence="1">
    <location>
        <begin position="35"/>
        <end position="69"/>
    </location>
</feature>
<keyword evidence="4" id="KW-1185">Reference proteome</keyword>
<evidence type="ECO:0000256" key="1">
    <source>
        <dbReference type="SAM" id="MobiDB-lite"/>
    </source>
</evidence>
<evidence type="ECO:0000313" key="3">
    <source>
        <dbReference type="EMBL" id="TKD12009.1"/>
    </source>
</evidence>
<dbReference type="OrthoDB" id="9816740at2"/>
<feature type="compositionally biased region" description="Low complexity" evidence="1">
    <location>
        <begin position="55"/>
        <end position="69"/>
    </location>
</feature>
<name>A0A4U1JHD0_9BACT</name>
<evidence type="ECO:0000313" key="4">
    <source>
        <dbReference type="Proteomes" id="UP000309215"/>
    </source>
</evidence>
<dbReference type="Proteomes" id="UP000309215">
    <property type="component" value="Unassembled WGS sequence"/>
</dbReference>
<sequence>MRTRTKPSIVGFGLALLGLVLLRDASAGQVTPVVVPSDQPAPSPTLAPIAPPVTTPAATATAPPGDAGDPIQVHVGRVESLTSLARALRASCAAPAGDDPKAALEKAAARLVAERKGIEAVEARQKKLEQDLVAKPLDGRTIAALEAVKRERKVIEEAARKDVAGRLDEPARSLAGLRTDLCAELCAGGDTAASPVNLCVFSAPALANAAVIADQRSVEAVARYVARKFDPIRVVLADRTVLSLAEIGEADPLLARQFPLLDVPAAATRVFTVQHTGLEVAAFTAATLDVGVRALASFVGDRARREALVWFLERLHEDACGPAMTPSGAPGDSYREIRGFWLPTTCALSTRRLDFAQYGGGESLLGALRGAVASDVKRWPGVALGLGVGASLWADVNLGGTLFTCAEDASAPVICEATDADRFTCETRVQRRLACGAEVRLRGAASKLVSDLSTGANAALSLSHFGDELDGANGYRVLRGGPRRLFSQRLEVAACAASLPHVFQEYGELVRQTRPGRAEETEALLLAALTTSPACFTLVGRGFSRNDCPAFSDRPDATGSRVCHQKKPAVTGDVDAALLATLEATAPLEKLSTIVRWSNFVRFPAAEIGTRWSAVLTAFEAYRAAAEALRAPLDPKLVSPPALQIGVDVDGKKIGEIVRALEAYARDTSRLASQTQSFALQRAAVVLARASLDLAVAFVAAGEQLSEAVSFPGLCKAATCSPGEITPIFAAARAELLRLAASLETLEAALAEDWGRVVARVVAAARADLERMCRDEECKKLCAAGKGPCRPLDALARHSGLFATLAFESDPARIAAALDAAAMPIGGWRRKNLPGVTTISLGAFPGMFVGGELRFGTYGTTTERGSVPHFVAPTLTMPIGLDFATGRGDSNLGAFVSLIEPAAYLQYDVAQDGRLPGAQVLTLLAPGVYLRAGLFDSPFNLGVYGVFRPGLRAWESGLSMPGAHALQFGVAASVDVTLLDLFTGAAAP</sequence>
<protein>
    <submittedName>
        <fullName evidence="3">Uncharacterized protein</fullName>
    </submittedName>
</protein>
<reference evidence="3 4" key="1">
    <citation type="submission" date="2019-04" db="EMBL/GenBank/DDBJ databases">
        <authorList>
            <person name="Li Y."/>
            <person name="Wang J."/>
        </authorList>
    </citation>
    <scope>NUCLEOTIDE SEQUENCE [LARGE SCALE GENOMIC DNA]</scope>
    <source>
        <strain evidence="3 4">DSM 14668</strain>
    </source>
</reference>
<organism evidence="3 4">
    <name type="scientific">Polyangium fumosum</name>
    <dbReference type="NCBI Taxonomy" id="889272"/>
    <lineage>
        <taxon>Bacteria</taxon>
        <taxon>Pseudomonadati</taxon>
        <taxon>Myxococcota</taxon>
        <taxon>Polyangia</taxon>
        <taxon>Polyangiales</taxon>
        <taxon>Polyangiaceae</taxon>
        <taxon>Polyangium</taxon>
    </lineage>
</organism>
<keyword evidence="2" id="KW-0732">Signal</keyword>
<proteinExistence type="predicted"/>
<evidence type="ECO:0000256" key="2">
    <source>
        <dbReference type="SAM" id="SignalP"/>
    </source>
</evidence>